<dbReference type="OrthoDB" id="9793683at2"/>
<dbReference type="AlphaFoldDB" id="A0A1G9YS18"/>
<accession>A0A1G9YS18</accession>
<reference evidence="2" key="1">
    <citation type="submission" date="2016-10" db="EMBL/GenBank/DDBJ databases">
        <authorList>
            <person name="Varghese N."/>
            <person name="Submissions S."/>
        </authorList>
    </citation>
    <scope>NUCLEOTIDE SEQUENCE [LARGE SCALE GENOMIC DNA]</scope>
    <source>
        <strain evidence="2">CGMCC 1.6494</strain>
    </source>
</reference>
<dbReference type="Gene3D" id="3.40.1350.10">
    <property type="match status" value="1"/>
</dbReference>
<sequence length="93" mass="10733">MPERCWHEQTIAKKPRRPRALKNDGALRARAVDWEGQEQAVLIRWLYGEKMRGNPVGELYDATFHVPNGGHRNKKTASDLKRQDNLAALRELT</sequence>
<organism evidence="1 2">
    <name type="scientific">Vreelandella arcis</name>
    <dbReference type="NCBI Taxonomy" id="416873"/>
    <lineage>
        <taxon>Bacteria</taxon>
        <taxon>Pseudomonadati</taxon>
        <taxon>Pseudomonadota</taxon>
        <taxon>Gammaproteobacteria</taxon>
        <taxon>Oceanospirillales</taxon>
        <taxon>Halomonadaceae</taxon>
        <taxon>Vreelandella</taxon>
    </lineage>
</organism>
<dbReference type="EMBL" id="FNII01000002">
    <property type="protein sequence ID" value="SDN11924.1"/>
    <property type="molecule type" value="Genomic_DNA"/>
</dbReference>
<dbReference type="Proteomes" id="UP000199677">
    <property type="component" value="Unassembled WGS sequence"/>
</dbReference>
<name>A0A1G9YS18_9GAMM</name>
<evidence type="ECO:0000313" key="2">
    <source>
        <dbReference type="Proteomes" id="UP000199677"/>
    </source>
</evidence>
<gene>
    <name evidence="1" type="ORF">SAMN04487951_102302</name>
</gene>
<evidence type="ECO:0000313" key="1">
    <source>
        <dbReference type="EMBL" id="SDN11924.1"/>
    </source>
</evidence>
<proteinExistence type="predicted"/>
<dbReference type="GO" id="GO:0003676">
    <property type="term" value="F:nucleic acid binding"/>
    <property type="evidence" value="ECO:0007669"/>
    <property type="project" value="InterPro"/>
</dbReference>
<keyword evidence="2" id="KW-1185">Reference proteome</keyword>
<dbReference type="RefSeq" id="WP_089702507.1">
    <property type="nucleotide sequence ID" value="NZ_FNII01000002.1"/>
</dbReference>
<dbReference type="InterPro" id="IPR011856">
    <property type="entry name" value="tRNA_endonuc-like_dom_sf"/>
</dbReference>
<protein>
    <submittedName>
        <fullName evidence="1">Uncharacterized protein</fullName>
    </submittedName>
</protein>